<evidence type="ECO:0000313" key="3">
    <source>
        <dbReference type="Proteomes" id="UP000598174"/>
    </source>
</evidence>
<keyword evidence="1" id="KW-0812">Transmembrane</keyword>
<evidence type="ECO:0000313" key="2">
    <source>
        <dbReference type="EMBL" id="GIE13910.1"/>
    </source>
</evidence>
<dbReference type="AlphaFoldDB" id="A0A919J4T7"/>
<reference evidence="2" key="1">
    <citation type="submission" date="2021-01" db="EMBL/GenBank/DDBJ databases">
        <title>Whole genome shotgun sequence of Actinoplanes ferrugineus NBRC 15555.</title>
        <authorList>
            <person name="Komaki H."/>
            <person name="Tamura T."/>
        </authorList>
    </citation>
    <scope>NUCLEOTIDE SEQUENCE</scope>
    <source>
        <strain evidence="2">NBRC 15555</strain>
    </source>
</reference>
<protein>
    <submittedName>
        <fullName evidence="2">Uncharacterized protein</fullName>
    </submittedName>
</protein>
<dbReference type="EMBL" id="BOMM01000051">
    <property type="protein sequence ID" value="GIE13910.1"/>
    <property type="molecule type" value="Genomic_DNA"/>
</dbReference>
<name>A0A919J4T7_9ACTN</name>
<gene>
    <name evidence="2" type="ORF">Afe05nite_57500</name>
</gene>
<organism evidence="2 3">
    <name type="scientific">Paractinoplanes ferrugineus</name>
    <dbReference type="NCBI Taxonomy" id="113564"/>
    <lineage>
        <taxon>Bacteria</taxon>
        <taxon>Bacillati</taxon>
        <taxon>Actinomycetota</taxon>
        <taxon>Actinomycetes</taxon>
        <taxon>Micromonosporales</taxon>
        <taxon>Micromonosporaceae</taxon>
        <taxon>Paractinoplanes</taxon>
    </lineage>
</organism>
<comment type="caution">
    <text evidence="2">The sequence shown here is derived from an EMBL/GenBank/DDBJ whole genome shotgun (WGS) entry which is preliminary data.</text>
</comment>
<dbReference type="Proteomes" id="UP000598174">
    <property type="component" value="Unassembled WGS sequence"/>
</dbReference>
<dbReference type="RefSeq" id="WP_203820341.1">
    <property type="nucleotide sequence ID" value="NZ_BAAABP010000001.1"/>
</dbReference>
<dbReference type="Pfam" id="PF19744">
    <property type="entry name" value="DUF6232"/>
    <property type="match status" value="1"/>
</dbReference>
<accession>A0A919J4T7</accession>
<keyword evidence="3" id="KW-1185">Reference proteome</keyword>
<sequence>MRVFYRGHEAIITEHQFLWLTGTLRSFDIVQLRRVRVIRRNVKIAGPRTGVVASAVMAAAGIGVSALFVDALAVRLALAGVAVLLLASATFRRRAVPCWEIRAMLHGRETTIYSTRDITTFNQVKRGLSRALENAATVRGRPRAAAA</sequence>
<feature type="transmembrane region" description="Helical" evidence="1">
    <location>
        <begin position="49"/>
        <end position="68"/>
    </location>
</feature>
<proteinExistence type="predicted"/>
<keyword evidence="1" id="KW-0472">Membrane</keyword>
<feature type="transmembrane region" description="Helical" evidence="1">
    <location>
        <begin position="74"/>
        <end position="91"/>
    </location>
</feature>
<keyword evidence="1" id="KW-1133">Transmembrane helix</keyword>
<dbReference type="InterPro" id="IPR045629">
    <property type="entry name" value="DUF6232"/>
</dbReference>
<evidence type="ECO:0000256" key="1">
    <source>
        <dbReference type="SAM" id="Phobius"/>
    </source>
</evidence>